<evidence type="ECO:0000259" key="2">
    <source>
        <dbReference type="Pfam" id="PF00582"/>
    </source>
</evidence>
<dbReference type="Pfam" id="PF00582">
    <property type="entry name" value="Usp"/>
    <property type="match status" value="1"/>
</dbReference>
<protein>
    <submittedName>
        <fullName evidence="3">Universal stress protein</fullName>
    </submittedName>
</protein>
<evidence type="ECO:0000313" key="4">
    <source>
        <dbReference type="Proteomes" id="UP001352263"/>
    </source>
</evidence>
<comment type="caution">
    <text evidence="3">The sequence shown here is derived from an EMBL/GenBank/DDBJ whole genome shotgun (WGS) entry which is preliminary data.</text>
</comment>
<dbReference type="CDD" id="cd00293">
    <property type="entry name" value="USP-like"/>
    <property type="match status" value="1"/>
</dbReference>
<dbReference type="PANTHER" id="PTHR46268:SF6">
    <property type="entry name" value="UNIVERSAL STRESS PROTEIN UP12"/>
    <property type="match status" value="1"/>
</dbReference>
<gene>
    <name evidence="3" type="ORF">RY831_28605</name>
</gene>
<dbReference type="EMBL" id="JAWIIV010000044">
    <property type="protein sequence ID" value="MEC4723125.1"/>
    <property type="molecule type" value="Genomic_DNA"/>
</dbReference>
<dbReference type="RefSeq" id="WP_326509748.1">
    <property type="nucleotide sequence ID" value="NZ_JAWIIV010000044.1"/>
</dbReference>
<dbReference type="InterPro" id="IPR014729">
    <property type="entry name" value="Rossmann-like_a/b/a_fold"/>
</dbReference>
<feature type="domain" description="UspA" evidence="2">
    <location>
        <begin position="1"/>
        <end position="140"/>
    </location>
</feature>
<name>A0ABU6JHI4_9BURK</name>
<dbReference type="PANTHER" id="PTHR46268">
    <property type="entry name" value="STRESS RESPONSE PROTEIN NHAX"/>
    <property type="match status" value="1"/>
</dbReference>
<sequence>MRRLLIPFDGSDSSLHALQYAIDLARDKFVHELEVLHVGNPMPIGTHGMMTHEEIAHREANEAGRILQPARALLEAAGISYQVRSRTGTPANEIAKQVKEGDCDGIVMGTRGLGSIASMMMGSVASRIVATVDVPVTLVK</sequence>
<keyword evidence="4" id="KW-1185">Reference proteome</keyword>
<dbReference type="InterPro" id="IPR006016">
    <property type="entry name" value="UspA"/>
</dbReference>
<comment type="similarity">
    <text evidence="1">Belongs to the universal stress protein A family.</text>
</comment>
<dbReference type="PRINTS" id="PR01438">
    <property type="entry name" value="UNVRSLSTRESS"/>
</dbReference>
<reference evidence="3 4" key="1">
    <citation type="submission" date="2023-10" db="EMBL/GenBank/DDBJ databases">
        <title>Noviherbaspirillum sp. CPCC 100848 genome assembly.</title>
        <authorList>
            <person name="Li X.Y."/>
            <person name="Fang X.M."/>
        </authorList>
    </citation>
    <scope>NUCLEOTIDE SEQUENCE [LARGE SCALE GENOMIC DNA]</scope>
    <source>
        <strain evidence="3 4">CPCC 100848</strain>
    </source>
</reference>
<evidence type="ECO:0000256" key="1">
    <source>
        <dbReference type="ARBA" id="ARBA00008791"/>
    </source>
</evidence>
<dbReference type="Proteomes" id="UP001352263">
    <property type="component" value="Unassembled WGS sequence"/>
</dbReference>
<proteinExistence type="inferred from homology"/>
<dbReference type="SUPFAM" id="SSF52402">
    <property type="entry name" value="Adenine nucleotide alpha hydrolases-like"/>
    <property type="match status" value="1"/>
</dbReference>
<organism evidence="3 4">
    <name type="scientific">Noviherbaspirillum album</name>
    <dbReference type="NCBI Taxonomy" id="3080276"/>
    <lineage>
        <taxon>Bacteria</taxon>
        <taxon>Pseudomonadati</taxon>
        <taxon>Pseudomonadota</taxon>
        <taxon>Betaproteobacteria</taxon>
        <taxon>Burkholderiales</taxon>
        <taxon>Oxalobacteraceae</taxon>
        <taxon>Noviherbaspirillum</taxon>
    </lineage>
</organism>
<accession>A0ABU6JHI4</accession>
<dbReference type="InterPro" id="IPR006015">
    <property type="entry name" value="Universal_stress_UspA"/>
</dbReference>
<dbReference type="Gene3D" id="3.40.50.620">
    <property type="entry name" value="HUPs"/>
    <property type="match status" value="1"/>
</dbReference>
<evidence type="ECO:0000313" key="3">
    <source>
        <dbReference type="EMBL" id="MEC4723125.1"/>
    </source>
</evidence>